<feature type="region of interest" description="Disordered" evidence="1">
    <location>
        <begin position="1"/>
        <end position="23"/>
    </location>
</feature>
<organism evidence="2">
    <name type="scientific">Fusarium oxysporum f. sp. cepae</name>
    <dbReference type="NCBI Taxonomy" id="396571"/>
    <lineage>
        <taxon>Eukaryota</taxon>
        <taxon>Fungi</taxon>
        <taxon>Dikarya</taxon>
        <taxon>Ascomycota</taxon>
        <taxon>Pezizomycotina</taxon>
        <taxon>Sordariomycetes</taxon>
        <taxon>Hypocreomycetidae</taxon>
        <taxon>Hypocreales</taxon>
        <taxon>Nectriaceae</taxon>
        <taxon>Fusarium</taxon>
        <taxon>Fusarium oxysporum species complex</taxon>
    </lineage>
</organism>
<dbReference type="EMBL" id="MRCU01000001">
    <property type="protein sequence ID" value="RKK28170.1"/>
    <property type="molecule type" value="Genomic_DNA"/>
</dbReference>
<comment type="caution">
    <text evidence="2">The sequence shown here is derived from an EMBL/GenBank/DDBJ whole genome shotgun (WGS) entry which is preliminary data.</text>
</comment>
<dbReference type="AlphaFoldDB" id="A0A3L6P4V4"/>
<reference evidence="2" key="1">
    <citation type="journal article" date="2018" name="Sci. Rep.">
        <title>Characterisation of pathogen-specific regions and novel effector candidates in Fusarium oxysporum f. sp. cepae.</title>
        <authorList>
            <person name="Armitage A.D."/>
            <person name="Taylor A."/>
            <person name="Sobczyk M.K."/>
            <person name="Baxter L."/>
            <person name="Greenfield B.P."/>
            <person name="Bates H.J."/>
            <person name="Wilson F."/>
            <person name="Jackson A.C."/>
            <person name="Ott S."/>
            <person name="Harrison R.J."/>
            <person name="Clarkson J.P."/>
        </authorList>
    </citation>
    <scope>NUCLEOTIDE SEQUENCE [LARGE SCALE GENOMIC DNA]</scope>
    <source>
        <strain evidence="2">FoC_Fus2</strain>
    </source>
</reference>
<protein>
    <submittedName>
        <fullName evidence="2">Uncharacterized protein</fullName>
    </submittedName>
</protein>
<proteinExistence type="predicted"/>
<dbReference type="Proteomes" id="UP000270866">
    <property type="component" value="Chromosome 1"/>
</dbReference>
<sequence length="54" mass="5774">MEQEQELLQGAGPEKLAFQTPDYPQYGDLLPPAVRQITNLDGGRFTAGVTAAAV</sequence>
<gene>
    <name evidence="2" type="ORF">BFJ65_g120</name>
</gene>
<accession>A0A3L6P4V4</accession>
<evidence type="ECO:0000313" key="2">
    <source>
        <dbReference type="EMBL" id="RKK28170.1"/>
    </source>
</evidence>
<evidence type="ECO:0000256" key="1">
    <source>
        <dbReference type="SAM" id="MobiDB-lite"/>
    </source>
</evidence>
<name>A0A3L6P4V4_FUSOX</name>